<feature type="domain" description="Sacsin/Nov" evidence="1">
    <location>
        <begin position="17"/>
        <end position="119"/>
    </location>
</feature>
<dbReference type="InterPro" id="IPR058210">
    <property type="entry name" value="SACS/Nov_dom"/>
</dbReference>
<name>A0A7Y4D6T7_VIBSP</name>
<dbReference type="Gene3D" id="3.30.565.10">
    <property type="entry name" value="Histidine kinase-like ATPase, C-terminal domain"/>
    <property type="match status" value="1"/>
</dbReference>
<dbReference type="InterPro" id="IPR036890">
    <property type="entry name" value="HATPase_C_sf"/>
</dbReference>
<gene>
    <name evidence="2" type="ORF">F0234_12865</name>
</gene>
<protein>
    <recommendedName>
        <fullName evidence="1">Sacsin/Nov domain-containing protein</fullName>
    </recommendedName>
</protein>
<dbReference type="PANTHER" id="PTHR15600">
    <property type="entry name" value="SACSIN"/>
    <property type="match status" value="1"/>
</dbReference>
<dbReference type="GO" id="GO:0030544">
    <property type="term" value="F:Hsp70 protein binding"/>
    <property type="evidence" value="ECO:0007669"/>
    <property type="project" value="TreeGrafter"/>
</dbReference>
<proteinExistence type="predicted"/>
<dbReference type="SUPFAM" id="SSF55874">
    <property type="entry name" value="ATPase domain of HSP90 chaperone/DNA topoisomerase II/histidine kinase"/>
    <property type="match status" value="2"/>
</dbReference>
<reference evidence="2 3" key="1">
    <citation type="submission" date="2019-09" db="EMBL/GenBank/DDBJ databases">
        <title>Draft genome sequencing and comparative genomics of hatchery-associated Vibrios.</title>
        <authorList>
            <person name="Kehlet-Delgado H."/>
            <person name="Mueller R.S."/>
        </authorList>
    </citation>
    <scope>NUCLEOTIDE SEQUENCE [LARGE SCALE GENOMIC DNA]</scope>
    <source>
        <strain evidence="2 3">99-70-13A3</strain>
    </source>
</reference>
<evidence type="ECO:0000313" key="3">
    <source>
        <dbReference type="Proteomes" id="UP000519158"/>
    </source>
</evidence>
<dbReference type="InterPro" id="IPR052972">
    <property type="entry name" value="Sacsin_chaperone_reg"/>
</dbReference>
<dbReference type="Pfam" id="PF25794">
    <property type="entry name" value="SACS"/>
    <property type="match status" value="1"/>
</dbReference>
<dbReference type="Proteomes" id="UP000519158">
    <property type="component" value="Unassembled WGS sequence"/>
</dbReference>
<dbReference type="PANTHER" id="PTHR15600:SF42">
    <property type="entry name" value="SACSIN"/>
    <property type="match status" value="1"/>
</dbReference>
<organism evidence="2 3">
    <name type="scientific">Vibrio splendidus</name>
    <dbReference type="NCBI Taxonomy" id="29497"/>
    <lineage>
        <taxon>Bacteria</taxon>
        <taxon>Pseudomonadati</taxon>
        <taxon>Pseudomonadota</taxon>
        <taxon>Gammaproteobacteria</taxon>
        <taxon>Vibrionales</taxon>
        <taxon>Vibrionaceae</taxon>
        <taxon>Vibrio</taxon>
    </lineage>
</organism>
<dbReference type="RefSeq" id="WP_171329227.1">
    <property type="nucleotide sequence ID" value="NZ_CAWPOP010000062.1"/>
</dbReference>
<comment type="caution">
    <text evidence="2">The sequence shown here is derived from an EMBL/GenBank/DDBJ whole genome shotgun (WGS) entry which is preliminary data.</text>
</comment>
<sequence length="2494" mass="281473">MSFLHNPISDVQSIANNLRDRYKSGFPILKEIVQNADDAKAQNLIIGWHPGLKDVDHPLLKDPGFFFINDAPLTEADVKGIRTLGLGSKADDTNAVGKFGLGMKSLFHLGELYFFIGSDWQEFQHAYPKSEYQKAAVLNPWDNLRGEWNFFSDPDKKAIQQALLPVTKTLGGDAYKFIVWIPLRSASIALDRGEDDNNYIYNSEDYGREVPSFLTDSSLAAQLGQLFPMLKHLRTIQGCSFAANESDPRELFSTEIEQPIDRIHFPSINGEEEWSGSIRVNSYSAEQAKSINYVGNESILVSEQLNQLKENKFWPISYARDALGKEQKVQDKAQPHSATILLATSSTEQAKLTVRWAVFLPLGEQDTSEEKQVFEVAIAGNTSFDILLHGYFFIDAGRVGIHGRKSIGYREALNIDSEDTATQEWNRLLANEGTLPSLLASVALAASKWRLNTQQVDSLAWGIQQFLKHRMGSPCHEPITSKNQWVYRLQSSSKSWDLVDISRPVRILPKPNSDEYERIWQTLPALMESADEFVYIENEKPNIISSNNACWQQHELVRLFESVKSEIFESQKLLGYLADFLHSLNHESIYSDRCQSVLIQLAQSAFKSIPLTKLSLNGAAIRRFAGYIRSSSRWAVKLDKEEQPLWNVFASVKSSKLFVPVFLDGEIRRSSGALSFDDADGVFSQLGMQELNDKQLGKVTDTILDNFKGKEKQRLLQHHDSLKLFLAYVAGSQSAYRESRANLMRLFQQKRLFSISSGERFLLGEVLGEALEHSKIVFINSKVNQQLFDGRVELCNTVPILKLLATKPELKAPKDRSNLISKLEISESLSSEQKLAIRYLMHGSKNDNNLSESLWSIGGDHEVWSRLHKNSLSIEQSWTLISHELAATLKLTPQEKKVVNLEEVNAQSVLAELGEDIQYLEFDELSLNEHDAEIILEKVEDAELWRKLFLHRCVEGKYHSVNDNCFLETNIDLPDEIRNQITWIVSAHSQAVQRQQKDNIKKLDHSKIIELVLKHENPSQFQDYILTLVGKLASDAPVFESLTTIKWLTSGGKVLSPSMVFDSKREDWPEVAVLSKANNEFCFVDELDTYGSTCFESIRNMLVVGDADIAKLAIKAACRSQGYAIGQARVTTSALQQACKYPQIFRQLDYKGWELLVECFKNAPEGSFSDDELSQLSSSADGMTKLVALHEALVKAISSPDSVQELRAVILAMICRQPEPLKSIANLTLRSKSNEFIESRMLCFGVEGITHSSLIHEQDYAAIKHVLKIVEPSSICGEELEQYFNVPRNQTSHHTSSFEEIKRYFADWEPFITNKTAIGSVLALMSGNSGIRALCEGYIGSRSIEQFIGSIGENWKPKAGTPDTLVNFVSKVDFDIRPDSGSTIEEDSILGERIEVNLSEEADSIFVWSATRVFYSAPITVQLRKLPIYEMSEEKLLQILKRSAELFLEKIYLQRITLDHIWGKFSGAEQLDIHAAKLIVLDGIVQQLKELRLEAPKIRSLLSENNDLLVARAESDRPYDQDAKHRVLVEIQDEIGQESTKAELLAAIKEKVLGDQYEPASVPFELFQNADDAVLELEDLGYPEKEIHQRGVFKVSISDEVLSFMHWGREVNQHSSSHTSSSPKSSNFKMDLQKMLVRNQSDKEGSSTGKFGLGFKSCLLISDTPNIISGRLAVQIEGGLLPVLSPKHEELFDQARNEPLNKPIRPTIISLPLNKGVNVIRVLESFKKRAGLVSVFAKKIHTIEFNGELFTWEPTILPSMKGLKVGSIQFPTKKGYQLTKILQIDTDSGRFVLGINGKGFTALSKKVPKLWNLAPLMGDFGIGIAINADFQVDKGRNHLHVSSTSNGPLFEKLGRELKSRLEAIYQETKLNWQAVRTEFQLDEDLSIIDFWGSLWKAMWGGGPKLPVDGEKTVDHTYRLFQGEGGIVDFYYSFPVFPTGLKSGSTKLTTLKSFTYQTSDLLEQLLAHLEHIPAVSRLLESNKLVCNNYGKQLNKLGLELATLDLSQVLDMTLDNGELTPALAEQLQPVFNPEFEKALKNNKATHEQVEDFRKKLSELKIQTRNGSYRGIKHTLFADKQAANSDETKVVKFAPDEFIAADSYANSSKLLEFCRRDAKPYNADVLHGWACRNDLNGNPEKQQALCQYIVSGDFAEKLAALIKQHFIPSWILNIGVKHLEKWGWNNDQIDTFRNVRLVSDKEVERRVSQQLKSEGQSSLSTKEALMKIYNWWVSNRDVELANYQNRLYPSGVFDWESIKLDEQPDVYKPAWLKLFFLGSCQTIGRTTEQQHSAALKHFEEKGWWSVFSDVNDPSKWFDVMDQYLEQAVTSDTYRTWLQILPLYRFSSHLEDYIELFWMADQEMPNIKALIQPASSAELSGAGSSFAPPELKATLGIGANFILRELYRHGVYSDESVEKHCFVASKSVRDLLSNKLCDSIGLDRPSAVSSEKIYNYLCSHMGEEYATFDGGFDIPLRILASSDKSDLLENLLEVGELK</sequence>
<evidence type="ECO:0000313" key="2">
    <source>
        <dbReference type="EMBL" id="NOJ13650.1"/>
    </source>
</evidence>
<dbReference type="NCBIfam" id="NF047352">
    <property type="entry name" value="P_loop_sacsin"/>
    <property type="match status" value="1"/>
</dbReference>
<accession>A0A7Y4D6T7</accession>
<dbReference type="EMBL" id="VTXL01000010">
    <property type="protein sequence ID" value="NOJ13650.1"/>
    <property type="molecule type" value="Genomic_DNA"/>
</dbReference>
<evidence type="ECO:0000259" key="1">
    <source>
        <dbReference type="Pfam" id="PF25794"/>
    </source>
</evidence>